<dbReference type="GeneID" id="59349780"/>
<dbReference type="OrthoDB" id="3257981at2759"/>
<dbReference type="RefSeq" id="XP_037216658.1">
    <property type="nucleotide sequence ID" value="XM_037367264.1"/>
</dbReference>
<evidence type="ECO:0000313" key="4">
    <source>
        <dbReference type="EMBL" id="KAF7295298.1"/>
    </source>
</evidence>
<dbReference type="Pfam" id="PF03659">
    <property type="entry name" value="Glyco_hydro_71"/>
    <property type="match status" value="1"/>
</dbReference>
<dbReference type="Proteomes" id="UP000636479">
    <property type="component" value="Unassembled WGS sequence"/>
</dbReference>
<accession>A0A8H6S959</accession>
<feature type="compositionally biased region" description="Pro residues" evidence="1">
    <location>
        <begin position="37"/>
        <end position="50"/>
    </location>
</feature>
<feature type="chain" id="PRO_5036431042" description="Glycoside hydrolase family 71 protein" evidence="2">
    <location>
        <begin position="20"/>
        <end position="496"/>
    </location>
</feature>
<dbReference type="CDD" id="cd11577">
    <property type="entry name" value="GH71"/>
    <property type="match status" value="1"/>
</dbReference>
<sequence length="496" mass="56005">MMLNLVLPLLYLFSPMVLGSPIGDLFSVIDNSDSPSDSPPDSPTDSPPTSPTSSKLVVAHYMVGNTNRYRVDDWETHIQRADNTGFDAFALNIGNDAWQIGQLKRAFEAAGRHENFNLFISLDMNSIPCNTQDDAGFMDAISQFFDDPQYQLYDGKPLLSTFSGQDCTFGHASVVDGWKYALSRSRRMIHFVPSFFAQDGGFPHDLAAMDGGFNWNSAWPVGRSNISFHSDSNWINDLGGRTYMAGVSPWMFAHYSSATLNKNMIYYMDEWMLTKRWEQLIEHRQQVDIVQAITWNDFGESHYIGPLLSSESQPGSEEWTTGYDHTPWLDLFAFYINAFKTGTYTISQDRIFLWARLFPAMAETPDPVGPPHNREMTQDAVWAVFLLTKRGDIQLECGDQQQIWRNVPRGISKVQIPLQSDCQVKAFVGRAGESLDSSSLRIPLPLPPASHRLDIPAYHHSVPPTSNKNGEIPLRTRRERLLMERVQSRAGQNCKA</sequence>
<evidence type="ECO:0000256" key="1">
    <source>
        <dbReference type="SAM" id="MobiDB-lite"/>
    </source>
</evidence>
<evidence type="ECO:0000256" key="2">
    <source>
        <dbReference type="SAM" id="SignalP"/>
    </source>
</evidence>
<dbReference type="EMBL" id="JACAZF010000009">
    <property type="protein sequence ID" value="KAF7295295.1"/>
    <property type="molecule type" value="Genomic_DNA"/>
</dbReference>
<evidence type="ECO:0000313" key="3">
    <source>
        <dbReference type="EMBL" id="KAF7295295.1"/>
    </source>
</evidence>
<evidence type="ECO:0000313" key="5">
    <source>
        <dbReference type="Proteomes" id="UP000636479"/>
    </source>
</evidence>
<comment type="caution">
    <text evidence="3">The sequence shown here is derived from an EMBL/GenBank/DDBJ whole genome shotgun (WGS) entry which is preliminary data.</text>
</comment>
<proteinExistence type="predicted"/>
<keyword evidence="2" id="KW-0732">Signal</keyword>
<feature type="region of interest" description="Disordered" evidence="1">
    <location>
        <begin position="30"/>
        <end position="53"/>
    </location>
</feature>
<dbReference type="Gene3D" id="3.20.20.80">
    <property type="entry name" value="Glycosidases"/>
    <property type="match status" value="1"/>
</dbReference>
<protein>
    <recommendedName>
        <fullName evidence="6">Glycoside hydrolase family 71 protein</fullName>
    </recommendedName>
</protein>
<keyword evidence="5" id="KW-1185">Reference proteome</keyword>
<dbReference type="EMBL" id="JACAZF010000009">
    <property type="protein sequence ID" value="KAF7295298.1"/>
    <property type="molecule type" value="Genomic_DNA"/>
</dbReference>
<reference evidence="3" key="1">
    <citation type="submission" date="2020-05" db="EMBL/GenBank/DDBJ databases">
        <title>Mycena genomes resolve the evolution of fungal bioluminescence.</title>
        <authorList>
            <person name="Tsai I.J."/>
        </authorList>
    </citation>
    <scope>NUCLEOTIDE SEQUENCE</scope>
    <source>
        <strain evidence="3">171206Taipei</strain>
    </source>
</reference>
<evidence type="ECO:0008006" key="6">
    <source>
        <dbReference type="Google" id="ProtNLM"/>
    </source>
</evidence>
<gene>
    <name evidence="3" type="ORF">MIND_01068800</name>
    <name evidence="4" type="ORF">MIND_01069100</name>
</gene>
<organism evidence="3 5">
    <name type="scientific">Mycena indigotica</name>
    <dbReference type="NCBI Taxonomy" id="2126181"/>
    <lineage>
        <taxon>Eukaryota</taxon>
        <taxon>Fungi</taxon>
        <taxon>Dikarya</taxon>
        <taxon>Basidiomycota</taxon>
        <taxon>Agaricomycotina</taxon>
        <taxon>Agaricomycetes</taxon>
        <taxon>Agaricomycetidae</taxon>
        <taxon>Agaricales</taxon>
        <taxon>Marasmiineae</taxon>
        <taxon>Mycenaceae</taxon>
        <taxon>Mycena</taxon>
    </lineage>
</organism>
<dbReference type="AlphaFoldDB" id="A0A8H6S959"/>
<feature type="signal peptide" evidence="2">
    <location>
        <begin position="1"/>
        <end position="19"/>
    </location>
</feature>
<dbReference type="InterPro" id="IPR005197">
    <property type="entry name" value="Glyco_hydro_71"/>
</dbReference>
<name>A0A8H6S959_9AGAR</name>
<dbReference type="GO" id="GO:0051118">
    <property type="term" value="F:glucan endo-1,3-alpha-glucosidase activity"/>
    <property type="evidence" value="ECO:0007669"/>
    <property type="project" value="InterPro"/>
</dbReference>